<dbReference type="Pfam" id="PF01494">
    <property type="entry name" value="FAD_binding_3"/>
    <property type="match status" value="1"/>
</dbReference>
<dbReference type="PANTHER" id="PTHR43476">
    <property type="entry name" value="3-(3-HYDROXY-PHENYL)PROPIONATE/3-HYDROXYCINNAMIC ACID HYDROXYLASE"/>
    <property type="match status" value="1"/>
</dbReference>
<feature type="domain" description="FAD-binding" evidence="2">
    <location>
        <begin position="6"/>
        <end position="342"/>
    </location>
</feature>
<dbReference type="EMBL" id="RZUL01000002">
    <property type="protein sequence ID" value="RVT42329.1"/>
    <property type="molecule type" value="Genomic_DNA"/>
</dbReference>
<name>A0A437J9Y8_9SPHN</name>
<keyword evidence="4" id="KW-1185">Reference proteome</keyword>
<dbReference type="GO" id="GO:0008688">
    <property type="term" value="F:3-(3-hydroxyphenyl)propionate hydroxylase activity"/>
    <property type="evidence" value="ECO:0007669"/>
    <property type="project" value="TreeGrafter"/>
</dbReference>
<dbReference type="InterPro" id="IPR036188">
    <property type="entry name" value="FAD/NAD-bd_sf"/>
</dbReference>
<evidence type="ECO:0000313" key="4">
    <source>
        <dbReference type="Proteomes" id="UP000282977"/>
    </source>
</evidence>
<organism evidence="3 4">
    <name type="scientific">Sphingobium algorifonticola</name>
    <dbReference type="NCBI Taxonomy" id="2008318"/>
    <lineage>
        <taxon>Bacteria</taxon>
        <taxon>Pseudomonadati</taxon>
        <taxon>Pseudomonadota</taxon>
        <taxon>Alphaproteobacteria</taxon>
        <taxon>Sphingomonadales</taxon>
        <taxon>Sphingomonadaceae</taxon>
        <taxon>Sphingobium</taxon>
    </lineage>
</organism>
<dbReference type="OrthoDB" id="9791689at2"/>
<accession>A0A437J9Y8</accession>
<dbReference type="PRINTS" id="PR00420">
    <property type="entry name" value="RNGMNOXGNASE"/>
</dbReference>
<dbReference type="PANTHER" id="PTHR43476:SF3">
    <property type="entry name" value="FAD-BINDING MONOOXYGENASE"/>
    <property type="match status" value="1"/>
</dbReference>
<proteinExistence type="predicted"/>
<dbReference type="Gene3D" id="3.50.50.60">
    <property type="entry name" value="FAD/NAD(P)-binding domain"/>
    <property type="match status" value="1"/>
</dbReference>
<dbReference type="Proteomes" id="UP000282977">
    <property type="component" value="Unassembled WGS sequence"/>
</dbReference>
<sequence>MTLPPEVEVLIAGSGPTGLACANLLGLYGVRTLLIERNADVSSIPKGILIDDEFHRQFAMVGVAPLLEKHFVQGVGVTFYGVGGAPLVEVKGFVTPNGFPNRSAIHQPTLEADLRDHARTWPDVTLAYGHGLTGVEQDADGVTATIARPDGSVAMVRAAYIIGADGAGSTVRAAAGIPFEGGSINQPHVVIDVADDPDQVRFSRFFCHPSRPRNSVPAPYGGRRYEFMLLPGEDPQTMARDDRLADLIAMIRPDGQVEIIRKAVYYFHQKLVTRMASGRIFLAGDSAHQMPPFGAQGMNSGGKDAVNLCWKLAMVLRGQAGPSLLETYHVERHSHARAMIRLSVMIGRLANIRSRPLALLRDILFQLANRFPAARAWFGRQGYLPRQRYVDGFVIDPPRSRNDDSFVGRMLPCPNFGAAGTLDLWLGTGFALVAVDAPQVHASHPLWRRLNAACIAFGAAPSGFKAVDPTDHHFDAVWRRHRGEVLVVRPDRYVLTAVPPAQLDNAARRIEVMLGHMTKQSAT</sequence>
<dbReference type="InterPro" id="IPR050631">
    <property type="entry name" value="PheA/TfdB_FAD_monoxygenase"/>
</dbReference>
<evidence type="ECO:0000259" key="2">
    <source>
        <dbReference type="Pfam" id="PF01494"/>
    </source>
</evidence>
<dbReference type="Gene3D" id="3.30.70.2450">
    <property type="match status" value="1"/>
</dbReference>
<comment type="caution">
    <text evidence="3">The sequence shown here is derived from an EMBL/GenBank/DDBJ whole genome shotgun (WGS) entry which is preliminary data.</text>
</comment>
<keyword evidence="1" id="KW-0560">Oxidoreductase</keyword>
<evidence type="ECO:0000256" key="1">
    <source>
        <dbReference type="ARBA" id="ARBA00023002"/>
    </source>
</evidence>
<dbReference type="AlphaFoldDB" id="A0A437J9Y8"/>
<protein>
    <recommendedName>
        <fullName evidence="2">FAD-binding domain-containing protein</fullName>
    </recommendedName>
</protein>
<dbReference type="GO" id="GO:0071949">
    <property type="term" value="F:FAD binding"/>
    <property type="evidence" value="ECO:0007669"/>
    <property type="project" value="InterPro"/>
</dbReference>
<dbReference type="RefSeq" id="WP_127690505.1">
    <property type="nucleotide sequence ID" value="NZ_RZUL01000002.1"/>
</dbReference>
<evidence type="ECO:0000313" key="3">
    <source>
        <dbReference type="EMBL" id="RVT42329.1"/>
    </source>
</evidence>
<dbReference type="SUPFAM" id="SSF51905">
    <property type="entry name" value="FAD/NAD(P)-binding domain"/>
    <property type="match status" value="1"/>
</dbReference>
<reference evidence="3 4" key="1">
    <citation type="submission" date="2019-01" db="EMBL/GenBank/DDBJ databases">
        <authorList>
            <person name="Chen W.-M."/>
        </authorList>
    </citation>
    <scope>NUCLEOTIDE SEQUENCE [LARGE SCALE GENOMIC DNA]</scope>
    <source>
        <strain evidence="3 4">TLA-22</strain>
    </source>
</reference>
<gene>
    <name evidence="3" type="ORF">ENE74_09050</name>
</gene>
<dbReference type="GO" id="GO:0019622">
    <property type="term" value="P:3-(3-hydroxy)phenylpropionate catabolic process"/>
    <property type="evidence" value="ECO:0007669"/>
    <property type="project" value="TreeGrafter"/>
</dbReference>
<dbReference type="InterPro" id="IPR002938">
    <property type="entry name" value="FAD-bd"/>
</dbReference>